<dbReference type="SUPFAM" id="SSF57850">
    <property type="entry name" value="RING/U-box"/>
    <property type="match status" value="1"/>
</dbReference>
<dbReference type="InterPro" id="IPR013083">
    <property type="entry name" value="Znf_RING/FYVE/PHD"/>
</dbReference>
<evidence type="ECO:0000313" key="9">
    <source>
        <dbReference type="Proteomes" id="UP000027135"/>
    </source>
</evidence>
<dbReference type="Gene3D" id="2.60.210.10">
    <property type="entry name" value="Apoptosis, Tumor Necrosis Factor Receptor Associated Protein 2, Chain A"/>
    <property type="match status" value="1"/>
</dbReference>
<dbReference type="OMA" id="DTHEATC"/>
<evidence type="ECO:0000256" key="3">
    <source>
        <dbReference type="ARBA" id="ARBA00022771"/>
    </source>
</evidence>
<comment type="function">
    <text evidence="6">E3 ubiquitin-protein ligase that mediates ubiquitination and subsequent proteasomal degradation of target proteins. E3 ubiquitin ligases accept ubiquitin from an E2 ubiquitin-conjugating enzyme in the form of a thioester and then directly transfers the ubiquitin to targeted substrates.</text>
</comment>
<comment type="domain">
    <text evidence="6">The RING-type zinc finger domain is essential for ubiquitin ligase activity.</text>
</comment>
<evidence type="ECO:0000256" key="5">
    <source>
        <dbReference type="PROSITE-ProRule" id="PRU00175"/>
    </source>
</evidence>
<accession>A0A067RQ60</accession>
<keyword evidence="9" id="KW-1185">Reference proteome</keyword>
<keyword evidence="4 6" id="KW-0862">Zinc</keyword>
<dbReference type="GO" id="GO:0016567">
    <property type="term" value="P:protein ubiquitination"/>
    <property type="evidence" value="ECO:0007669"/>
    <property type="project" value="UniProtKB-UniPathway"/>
</dbReference>
<dbReference type="GO" id="GO:0061630">
    <property type="term" value="F:ubiquitin protein ligase activity"/>
    <property type="evidence" value="ECO:0007669"/>
    <property type="project" value="UniProtKB-EC"/>
</dbReference>
<dbReference type="PANTHER" id="PTHR45877:SF2">
    <property type="entry name" value="E3 UBIQUITIN-PROTEIN LIGASE SINA-RELATED"/>
    <property type="match status" value="1"/>
</dbReference>
<evidence type="ECO:0000256" key="4">
    <source>
        <dbReference type="ARBA" id="ARBA00022833"/>
    </source>
</evidence>
<dbReference type="SUPFAM" id="SSF49599">
    <property type="entry name" value="TRAF domain-like"/>
    <property type="match status" value="1"/>
</dbReference>
<comment type="domain">
    <text evidence="6">The SBD domain (substrate-binding domain) mediates the interaction with substrate proteins. It is related to the TRAF family.</text>
</comment>
<sequence length="287" mass="33211">MGLGWPQLLKKNERSSSGGVAADSASELRKILRNILECPVCYELLRPPVLQCLNGHSLCGNCMARLNGSTCPICRGKMEGSRNLVAEELCLQIWYPCRHTRCSESFVLRDLDTHEATCAFRLYRCPLVTSWRSDGSVRVCAWTMPWCEALCHARQEHGNQVWRGRKHHVIDYNFTSAFQRLYLISAYEELFLWCGQYRPREKKFFGALRFEGSVNKASQFRYIFKISKCMRRETLKVVCPVRSTPFEDIFRNEGCCVILDLQTIKRFSDGDKMSFFLKIDAQSDTRK</sequence>
<keyword evidence="6" id="KW-0833">Ubl conjugation pathway</keyword>
<dbReference type="EC" id="2.3.2.27" evidence="6"/>
<gene>
    <name evidence="8" type="ORF">L798_00607</name>
</gene>
<feature type="domain" description="RING-type" evidence="7">
    <location>
        <begin position="38"/>
        <end position="75"/>
    </location>
</feature>
<dbReference type="InterPro" id="IPR018121">
    <property type="entry name" value="7-in-absentia-prot_TRAF-dom"/>
</dbReference>
<keyword evidence="2 6" id="KW-0479">Metal-binding</keyword>
<keyword evidence="3 5" id="KW-0863">Zinc-finger</keyword>
<name>A0A067RQ60_ZOONE</name>
<organism evidence="8 9">
    <name type="scientific">Zootermopsis nevadensis</name>
    <name type="common">Dampwood termite</name>
    <dbReference type="NCBI Taxonomy" id="136037"/>
    <lineage>
        <taxon>Eukaryota</taxon>
        <taxon>Metazoa</taxon>
        <taxon>Ecdysozoa</taxon>
        <taxon>Arthropoda</taxon>
        <taxon>Hexapoda</taxon>
        <taxon>Insecta</taxon>
        <taxon>Pterygota</taxon>
        <taxon>Neoptera</taxon>
        <taxon>Polyneoptera</taxon>
        <taxon>Dictyoptera</taxon>
        <taxon>Blattodea</taxon>
        <taxon>Blattoidea</taxon>
        <taxon>Termitoidae</taxon>
        <taxon>Termopsidae</taxon>
        <taxon>Zootermopsis</taxon>
    </lineage>
</organism>
<evidence type="ECO:0000259" key="7">
    <source>
        <dbReference type="PROSITE" id="PS50089"/>
    </source>
</evidence>
<dbReference type="InterPro" id="IPR004162">
    <property type="entry name" value="SINA-like_animal"/>
</dbReference>
<evidence type="ECO:0000256" key="2">
    <source>
        <dbReference type="ARBA" id="ARBA00022723"/>
    </source>
</evidence>
<dbReference type="Pfam" id="PF21362">
    <property type="entry name" value="Sina_RING"/>
    <property type="match status" value="1"/>
</dbReference>
<dbReference type="eggNOG" id="KOG3002">
    <property type="taxonomic scope" value="Eukaryota"/>
</dbReference>
<proteinExistence type="inferred from homology"/>
<comment type="pathway">
    <text evidence="6">Protein modification; protein ubiquitination.</text>
</comment>
<dbReference type="Proteomes" id="UP000027135">
    <property type="component" value="Unassembled WGS sequence"/>
</dbReference>
<dbReference type="AlphaFoldDB" id="A0A067RQ60"/>
<dbReference type="InterPro" id="IPR001841">
    <property type="entry name" value="Znf_RING"/>
</dbReference>
<dbReference type="PROSITE" id="PS50089">
    <property type="entry name" value="ZF_RING_2"/>
    <property type="match status" value="1"/>
</dbReference>
<dbReference type="InParanoid" id="A0A067RQ60"/>
<comment type="similarity">
    <text evidence="1 6">Belongs to the SINA (Seven in absentia) family.</text>
</comment>
<comment type="catalytic activity">
    <reaction evidence="6">
        <text>S-ubiquitinyl-[E2 ubiquitin-conjugating enzyme]-L-cysteine + [acceptor protein]-L-lysine = [E2 ubiquitin-conjugating enzyme]-L-cysteine + N(6)-ubiquitinyl-[acceptor protein]-L-lysine.</text>
        <dbReference type="EC" id="2.3.2.27"/>
    </reaction>
</comment>
<dbReference type="EMBL" id="KK852493">
    <property type="protein sequence ID" value="KDR22750.1"/>
    <property type="molecule type" value="Genomic_DNA"/>
</dbReference>
<dbReference type="InterPro" id="IPR008974">
    <property type="entry name" value="TRAF-like"/>
</dbReference>
<evidence type="ECO:0000256" key="6">
    <source>
        <dbReference type="RuleBase" id="RU201113"/>
    </source>
</evidence>
<protein>
    <recommendedName>
        <fullName evidence="6">E3 ubiquitin-protein ligase</fullName>
        <ecNumber evidence="6">2.3.2.27</ecNumber>
    </recommendedName>
</protein>
<dbReference type="GO" id="GO:0043161">
    <property type="term" value="P:proteasome-mediated ubiquitin-dependent protein catabolic process"/>
    <property type="evidence" value="ECO:0007669"/>
    <property type="project" value="TreeGrafter"/>
</dbReference>
<dbReference type="Pfam" id="PF03145">
    <property type="entry name" value="Sina_TRAF"/>
    <property type="match status" value="1"/>
</dbReference>
<evidence type="ECO:0000313" key="8">
    <source>
        <dbReference type="EMBL" id="KDR22750.1"/>
    </source>
</evidence>
<dbReference type="PANTHER" id="PTHR45877">
    <property type="entry name" value="E3 UBIQUITIN-PROTEIN LIGASE SIAH2"/>
    <property type="match status" value="1"/>
</dbReference>
<dbReference type="GO" id="GO:0005737">
    <property type="term" value="C:cytoplasm"/>
    <property type="evidence" value="ECO:0007669"/>
    <property type="project" value="InterPro"/>
</dbReference>
<evidence type="ECO:0000256" key="1">
    <source>
        <dbReference type="ARBA" id="ARBA00009119"/>
    </source>
</evidence>
<reference evidence="8 9" key="1">
    <citation type="journal article" date="2014" name="Nat. Commun.">
        <title>Molecular traces of alternative social organization in a termite genome.</title>
        <authorList>
            <person name="Terrapon N."/>
            <person name="Li C."/>
            <person name="Robertson H.M."/>
            <person name="Ji L."/>
            <person name="Meng X."/>
            <person name="Booth W."/>
            <person name="Chen Z."/>
            <person name="Childers C.P."/>
            <person name="Glastad K.M."/>
            <person name="Gokhale K."/>
            <person name="Gowin J."/>
            <person name="Gronenberg W."/>
            <person name="Hermansen R.A."/>
            <person name="Hu H."/>
            <person name="Hunt B.G."/>
            <person name="Huylmans A.K."/>
            <person name="Khalil S.M."/>
            <person name="Mitchell R.D."/>
            <person name="Munoz-Torres M.C."/>
            <person name="Mustard J.A."/>
            <person name="Pan H."/>
            <person name="Reese J.T."/>
            <person name="Scharf M.E."/>
            <person name="Sun F."/>
            <person name="Vogel H."/>
            <person name="Xiao J."/>
            <person name="Yang W."/>
            <person name="Yang Z."/>
            <person name="Yang Z."/>
            <person name="Zhou J."/>
            <person name="Zhu J."/>
            <person name="Brent C.S."/>
            <person name="Elsik C.G."/>
            <person name="Goodisman M.A."/>
            <person name="Liberles D.A."/>
            <person name="Roe R.M."/>
            <person name="Vargo E.L."/>
            <person name="Vilcinskas A."/>
            <person name="Wang J."/>
            <person name="Bornberg-Bauer E."/>
            <person name="Korb J."/>
            <person name="Zhang G."/>
            <person name="Liebig J."/>
        </authorList>
    </citation>
    <scope>NUCLEOTIDE SEQUENCE [LARGE SCALE GENOMIC DNA]</scope>
    <source>
        <tissue evidence="8">Whole organism</tissue>
    </source>
</reference>
<dbReference type="Gene3D" id="3.30.40.10">
    <property type="entry name" value="Zinc/RING finger domain, C3HC4 (zinc finger)"/>
    <property type="match status" value="2"/>
</dbReference>
<dbReference type="UniPathway" id="UPA00143"/>
<dbReference type="InterPro" id="IPR049548">
    <property type="entry name" value="Sina-like_RING"/>
</dbReference>
<dbReference type="GO" id="GO:0031624">
    <property type="term" value="F:ubiquitin conjugating enzyme binding"/>
    <property type="evidence" value="ECO:0007669"/>
    <property type="project" value="TreeGrafter"/>
</dbReference>
<dbReference type="GO" id="GO:0008270">
    <property type="term" value="F:zinc ion binding"/>
    <property type="evidence" value="ECO:0007669"/>
    <property type="project" value="UniProtKB-KW"/>
</dbReference>